<dbReference type="AlphaFoldDB" id="A0A923LLU4"/>
<sequence length="85" mass="9960">MYQEIEKNSALLYQNREQEGYAWFEANRQAIHEAMIMAWQEKYQSSADAKEVMMYLIGVMADAWNRCDTLALADVLRYEILAFIG</sequence>
<gene>
    <name evidence="1" type="ORF">H8S17_00165</name>
</gene>
<proteinExistence type="predicted"/>
<name>A0A923LLU4_9FIRM</name>
<organism evidence="1 2">
    <name type="scientific">Roseburia zhanii</name>
    <dbReference type="NCBI Taxonomy" id="2763064"/>
    <lineage>
        <taxon>Bacteria</taxon>
        <taxon>Bacillati</taxon>
        <taxon>Bacillota</taxon>
        <taxon>Clostridia</taxon>
        <taxon>Lachnospirales</taxon>
        <taxon>Lachnospiraceae</taxon>
        <taxon>Roseburia</taxon>
    </lineage>
</organism>
<accession>A0A923LLU4</accession>
<keyword evidence="2" id="KW-1185">Reference proteome</keyword>
<protein>
    <submittedName>
        <fullName evidence="1">Uncharacterized protein</fullName>
    </submittedName>
</protein>
<dbReference type="Proteomes" id="UP000606720">
    <property type="component" value="Unassembled WGS sequence"/>
</dbReference>
<comment type="caution">
    <text evidence="1">The sequence shown here is derived from an EMBL/GenBank/DDBJ whole genome shotgun (WGS) entry which is preliminary data.</text>
</comment>
<dbReference type="RefSeq" id="WP_186865736.1">
    <property type="nucleotide sequence ID" value="NZ_JACOPH010000001.1"/>
</dbReference>
<evidence type="ECO:0000313" key="2">
    <source>
        <dbReference type="Proteomes" id="UP000606720"/>
    </source>
</evidence>
<reference evidence="1" key="1">
    <citation type="submission" date="2020-08" db="EMBL/GenBank/DDBJ databases">
        <title>Genome public.</title>
        <authorList>
            <person name="Liu C."/>
            <person name="Sun Q."/>
        </authorList>
    </citation>
    <scope>NUCLEOTIDE SEQUENCE</scope>
    <source>
        <strain evidence="1">BX1005</strain>
    </source>
</reference>
<evidence type="ECO:0000313" key="1">
    <source>
        <dbReference type="EMBL" id="MBC5712635.1"/>
    </source>
</evidence>
<dbReference type="EMBL" id="JACOPH010000001">
    <property type="protein sequence ID" value="MBC5712635.1"/>
    <property type="molecule type" value="Genomic_DNA"/>
</dbReference>